<organism evidence="5 6">
    <name type="scientific">Oesophagostomum dentatum</name>
    <name type="common">Nodular worm</name>
    <dbReference type="NCBI Taxonomy" id="61180"/>
    <lineage>
        <taxon>Eukaryota</taxon>
        <taxon>Metazoa</taxon>
        <taxon>Ecdysozoa</taxon>
        <taxon>Nematoda</taxon>
        <taxon>Chromadorea</taxon>
        <taxon>Rhabditida</taxon>
        <taxon>Rhabditina</taxon>
        <taxon>Rhabditomorpha</taxon>
        <taxon>Strongyloidea</taxon>
        <taxon>Strongylidae</taxon>
        <taxon>Oesophagostomum</taxon>
    </lineage>
</organism>
<reference evidence="5 6" key="1">
    <citation type="submission" date="2014-03" db="EMBL/GenBank/DDBJ databases">
        <title>Draft genome of the hookworm Oesophagostomum dentatum.</title>
        <authorList>
            <person name="Mitreva M."/>
        </authorList>
    </citation>
    <scope>NUCLEOTIDE SEQUENCE [LARGE SCALE GENOMIC DNA]</scope>
    <source>
        <strain evidence="5 6">OD-Hann</strain>
    </source>
</reference>
<dbReference type="InterPro" id="IPR015868">
    <property type="entry name" value="Glutaminase"/>
</dbReference>
<dbReference type="InterPro" id="IPR012338">
    <property type="entry name" value="Beta-lactam/transpept-like"/>
</dbReference>
<gene>
    <name evidence="5" type="ORF">OESDEN_20297</name>
</gene>
<sequence>MSNLSTHNVISLSVATYIPQLARADPDSFAISVCTVDGQRRSWGDAMKPFCLQSVSKPFTYALVHDELGPEELHSHVGQEPSGRLFNDISLDHNKKPHNPLINAGAIVVASLMKRRASLSDRFDFAIHQMRRFCGVGYVGFNNAVFLSERETADRNYALSYYMREHKVFPPDTNLQDTLDLYFQLCSIETNCDTLAVMAATLANGGVNPMNGERVINNRQV</sequence>
<keyword evidence="6" id="KW-1185">Reference proteome</keyword>
<dbReference type="AlphaFoldDB" id="A0A0B1S3U7"/>
<dbReference type="Gene3D" id="3.40.710.10">
    <property type="entry name" value="DD-peptidase/beta-lactamase superfamily"/>
    <property type="match status" value="1"/>
</dbReference>
<name>A0A0B1S3U7_OESDE</name>
<accession>A0A0B1S3U7</accession>
<evidence type="ECO:0000313" key="6">
    <source>
        <dbReference type="Proteomes" id="UP000053660"/>
    </source>
</evidence>
<protein>
    <recommendedName>
        <fullName evidence="2">glutaminase</fullName>
        <ecNumber evidence="2">3.5.1.2</ecNumber>
    </recommendedName>
</protein>
<dbReference type="PANTHER" id="PTHR12544">
    <property type="entry name" value="GLUTAMINASE"/>
    <property type="match status" value="1"/>
</dbReference>
<feature type="non-terminal residue" evidence="5">
    <location>
        <position position="221"/>
    </location>
</feature>
<dbReference type="PANTHER" id="PTHR12544:SF51">
    <property type="entry name" value="GLUTAMINASE 3-RELATED"/>
    <property type="match status" value="1"/>
</dbReference>
<dbReference type="OrthoDB" id="9995210at2759"/>
<proteinExistence type="inferred from homology"/>
<dbReference type="GO" id="GO:0006543">
    <property type="term" value="P:L-glutamine catabolic process"/>
    <property type="evidence" value="ECO:0007669"/>
    <property type="project" value="TreeGrafter"/>
</dbReference>
<evidence type="ECO:0000256" key="3">
    <source>
        <dbReference type="ARBA" id="ARBA00022801"/>
    </source>
</evidence>
<evidence type="ECO:0000313" key="5">
    <source>
        <dbReference type="EMBL" id="KHJ80038.1"/>
    </source>
</evidence>
<comment type="catalytic activity">
    <reaction evidence="4">
        <text>L-glutamine + H2O = L-glutamate + NH4(+)</text>
        <dbReference type="Rhea" id="RHEA:15889"/>
        <dbReference type="ChEBI" id="CHEBI:15377"/>
        <dbReference type="ChEBI" id="CHEBI:28938"/>
        <dbReference type="ChEBI" id="CHEBI:29985"/>
        <dbReference type="ChEBI" id="CHEBI:58359"/>
        <dbReference type="EC" id="3.5.1.2"/>
    </reaction>
</comment>
<dbReference type="Proteomes" id="UP000053660">
    <property type="component" value="Unassembled WGS sequence"/>
</dbReference>
<dbReference type="EC" id="3.5.1.2" evidence="2"/>
<keyword evidence="3" id="KW-0378">Hydrolase</keyword>
<dbReference type="EMBL" id="KN602151">
    <property type="protein sequence ID" value="KHJ80038.1"/>
    <property type="molecule type" value="Genomic_DNA"/>
</dbReference>
<dbReference type="GO" id="GO:0006537">
    <property type="term" value="P:glutamate biosynthetic process"/>
    <property type="evidence" value="ECO:0007669"/>
    <property type="project" value="TreeGrafter"/>
</dbReference>
<comment type="similarity">
    <text evidence="1">Belongs to the glutaminase family.</text>
</comment>
<dbReference type="SUPFAM" id="SSF56601">
    <property type="entry name" value="beta-lactamase/transpeptidase-like"/>
    <property type="match status" value="1"/>
</dbReference>
<evidence type="ECO:0000256" key="4">
    <source>
        <dbReference type="ARBA" id="ARBA00049534"/>
    </source>
</evidence>
<dbReference type="GO" id="GO:0004359">
    <property type="term" value="F:glutaminase activity"/>
    <property type="evidence" value="ECO:0007669"/>
    <property type="project" value="UniProtKB-EC"/>
</dbReference>
<evidence type="ECO:0000256" key="1">
    <source>
        <dbReference type="ARBA" id="ARBA00011076"/>
    </source>
</evidence>
<evidence type="ECO:0000256" key="2">
    <source>
        <dbReference type="ARBA" id="ARBA00012918"/>
    </source>
</evidence>
<dbReference type="Pfam" id="PF04960">
    <property type="entry name" value="Glutaminase"/>
    <property type="match status" value="1"/>
</dbReference>